<dbReference type="GO" id="GO:0006260">
    <property type="term" value="P:DNA replication"/>
    <property type="evidence" value="ECO:0007669"/>
    <property type="project" value="UniProtKB-UniRule"/>
</dbReference>
<evidence type="ECO:0000313" key="10">
    <source>
        <dbReference type="EMBL" id="ASG19900.1"/>
    </source>
</evidence>
<evidence type="ECO:0000259" key="9">
    <source>
        <dbReference type="SMART" id="SM00968"/>
    </source>
</evidence>
<keyword evidence="2 7" id="KW-0963">Cytoplasm</keyword>
<comment type="function">
    <text evidence="7">Required for chromosome condensation and partitioning.</text>
</comment>
<proteinExistence type="inferred from homology"/>
<dbReference type="InterPro" id="IPR010935">
    <property type="entry name" value="SMC_hinge"/>
</dbReference>
<dbReference type="CDD" id="cd03278">
    <property type="entry name" value="ABC_SMC_barmotin"/>
    <property type="match status" value="1"/>
</dbReference>
<evidence type="ECO:0000256" key="5">
    <source>
        <dbReference type="ARBA" id="ARBA00023054"/>
    </source>
</evidence>
<feature type="coiled-coil region" evidence="7">
    <location>
        <begin position="653"/>
        <end position="698"/>
    </location>
</feature>
<comment type="subunit">
    <text evidence="7">Homodimer.</text>
</comment>
<dbReference type="FunFam" id="3.40.50.300:FF:000901">
    <property type="entry name" value="Chromosome partition protein Smc"/>
    <property type="match status" value="1"/>
</dbReference>
<organism evidence="10 11">
    <name type="scientific">Nitrospirillum viridazoti CBAmc</name>
    <dbReference type="NCBI Taxonomy" id="1441467"/>
    <lineage>
        <taxon>Bacteria</taxon>
        <taxon>Pseudomonadati</taxon>
        <taxon>Pseudomonadota</taxon>
        <taxon>Alphaproteobacteria</taxon>
        <taxon>Rhodospirillales</taxon>
        <taxon>Azospirillaceae</taxon>
        <taxon>Nitrospirillum</taxon>
        <taxon>Nitrospirillum viridazoti</taxon>
    </lineage>
</organism>
<comment type="subcellular location">
    <subcellularLocation>
        <location evidence="1 7">Cytoplasm</location>
    </subcellularLocation>
</comment>
<dbReference type="EMBL" id="CP022110">
    <property type="protein sequence ID" value="ASG19900.1"/>
    <property type="molecule type" value="Genomic_DNA"/>
</dbReference>
<reference evidence="10 11" key="1">
    <citation type="submission" date="2017-06" db="EMBL/GenBank/DDBJ databases">
        <title>Complete genome sequence of Nitrospirillum amazonense strain CBAmC, an endophytic nitrogen-fixing and plant growth-promoting bacterium, isolated from sugarcane.</title>
        <authorList>
            <person name="Schwab S."/>
            <person name="dos Santos Teixeira K.R."/>
            <person name="Simoes Araujo J.L."/>
            <person name="Soares Vidal M."/>
            <person name="Borges de Freitas H.R."/>
            <person name="Rivello Crivelaro A.L."/>
            <person name="Bueno de Camargo Nunes A."/>
            <person name="dos Santos C.M."/>
            <person name="Palmeira da Silva Rosa D."/>
            <person name="da Silva Padilha D."/>
            <person name="da Silva E."/>
            <person name="Araujo Terra L."/>
            <person name="Soares Mendes V."/>
            <person name="Farinelli L."/>
            <person name="Magalhaes Cruz L."/>
            <person name="Baldani J.I."/>
        </authorList>
    </citation>
    <scope>NUCLEOTIDE SEQUENCE [LARGE SCALE GENOMIC DNA]</scope>
    <source>
        <strain evidence="10 11">CBAmC</strain>
    </source>
</reference>
<evidence type="ECO:0000313" key="11">
    <source>
        <dbReference type="Proteomes" id="UP000197153"/>
    </source>
</evidence>
<feature type="domain" description="SMC hinge" evidence="9">
    <location>
        <begin position="522"/>
        <end position="611"/>
    </location>
</feature>
<comment type="similarity">
    <text evidence="7">Belongs to the SMC family.</text>
</comment>
<keyword evidence="3 7" id="KW-0547">Nucleotide-binding</keyword>
<dbReference type="NCBIfam" id="TIGR02168">
    <property type="entry name" value="SMC_prok_B"/>
    <property type="match status" value="1"/>
</dbReference>
<sequence length="1179" mass="127795">MQFTKLRISGFKSFVDHTELLIEPGMTGIVGPNGCGKSNLVEALRWAMGETSAKKMRGEDMDDVIFGGTATRPARNLCEVVLHLDSPNLTAGTPGVKADAVQTEMEISRKLERGAGSDYRINGRPARARDVQLLLADNASGAHSPALVSQGRVGALINAKPGDRRQLLEEAAGITGLHSRRHEAELKLKAAETNLTRLDDVVVTMDAQLQNLRKQARQAARYRNISDHIRRAEALLLHLRWTTATAQVMQARAGFDKAEEAVRGLMLAVTQATTKRTDLAASLPPKRQAEAEAAAALQRLLVAREQLDAEERRATEALATLQRRLAQIEGDLAREKDLAADANRALSRLAEERQAIADAQGDEAESQELAKARLEEIRDTVATLDAELAAATERLAADEAKRAQIQRQAQDLEQRVATLRRRVEETQAQKAELERQQAARDDVAEAEEAIHLAEERLELAKGTAEEAETAKAGAEQAANAARALGTQEQAAARDALQRAEGDRARLTAEADAITRLLKAGAGDLFPPLVDALSVAKGYEQALAAALGDALTAPLDEAAPVHWRAFPALSQVTPLPTGAEPLATRVKAPGALDRCLAHIGIVADTATGTRLAAGLAAGQILVTRDGAAWRWDGHCIAAGAPTAAAERLRQRNRLTELTQEIAEADAVVAEARAAYETVKDAAEERVALALRAVDQASAKDRAARDAVSAAFRAVADARGTHARVAQAAAALASRLAALSETLDQMTADEEDLRERWAEARATLEELPPPGEGREQIAEARLRLTEARGTQAEAQNALDRLLREAEDRHRRLDAIATEETSWRQRRDGTGGRLAELTERAEETREEQERLAERPAQIEEERLTLADLIHEAERVRSRAGDDLAEAEGTLTTAERTLKEAENGLADAREARAHAEAAVGSAHQHLDTVKERIAERLDCPPEQVLALAGLDEGEPLPEAHAVEQRLGRLEAERDNMGPVNLRAEQEVQELDEQIGVMKTEREDLVSAIARLRQGISGLNKEARERLLAAFHKVDAHFQEMFTQLFGGGRAQLKLTDTEDPLDAGLEIYASPPGKKLQILSLLSGGEQALTAIALLFAVFLCNPAPICVLDEVDAPLDEANVGRFCDLVEEMARAGHTRFLIISHHRLTMSRMDRLFGVTMAERGVSQLVSVDLATAEELQAAE</sequence>
<name>A0A248JN48_9PROT</name>
<dbReference type="GO" id="GO:0007062">
    <property type="term" value="P:sister chromatid cohesion"/>
    <property type="evidence" value="ECO:0007669"/>
    <property type="project" value="InterPro"/>
</dbReference>
<dbReference type="HAMAP" id="MF_01894">
    <property type="entry name" value="Smc_prok"/>
    <property type="match status" value="1"/>
</dbReference>
<dbReference type="SUPFAM" id="SSF52540">
    <property type="entry name" value="P-loop containing nucleoside triphosphate hydrolases"/>
    <property type="match status" value="1"/>
</dbReference>
<dbReference type="Pfam" id="PF02463">
    <property type="entry name" value="SMC_N"/>
    <property type="match status" value="2"/>
</dbReference>
<dbReference type="InterPro" id="IPR011890">
    <property type="entry name" value="SMC_prok"/>
</dbReference>
<dbReference type="SUPFAM" id="SSF90257">
    <property type="entry name" value="Myosin rod fragments"/>
    <property type="match status" value="1"/>
</dbReference>
<evidence type="ECO:0000256" key="7">
    <source>
        <dbReference type="HAMAP-Rule" id="MF_01894"/>
    </source>
</evidence>
<dbReference type="GO" id="GO:0005524">
    <property type="term" value="F:ATP binding"/>
    <property type="evidence" value="ECO:0007669"/>
    <property type="project" value="UniProtKB-UniRule"/>
</dbReference>
<gene>
    <name evidence="7 10" type="primary">smc</name>
    <name evidence="10" type="ORF">Y958_02930</name>
</gene>
<comment type="domain">
    <text evidence="7">Contains large globular domains required for ATP hydrolysis at each terminus and a third globular domain forming a flexible hinge near the middle of the molecule. These domains are separated by coiled-coil structures.</text>
</comment>
<feature type="binding site" evidence="7">
    <location>
        <begin position="32"/>
        <end position="39"/>
    </location>
    <ligand>
        <name>ATP</name>
        <dbReference type="ChEBI" id="CHEBI:30616"/>
    </ligand>
</feature>
<dbReference type="InterPro" id="IPR003395">
    <property type="entry name" value="RecF/RecN/SMC_N"/>
</dbReference>
<dbReference type="SUPFAM" id="SSF75553">
    <property type="entry name" value="Smc hinge domain"/>
    <property type="match status" value="1"/>
</dbReference>
<dbReference type="GO" id="GO:0005737">
    <property type="term" value="C:cytoplasm"/>
    <property type="evidence" value="ECO:0007669"/>
    <property type="project" value="UniProtKB-SubCell"/>
</dbReference>
<keyword evidence="11" id="KW-1185">Reference proteome</keyword>
<dbReference type="PANTHER" id="PTHR43977">
    <property type="entry name" value="STRUCTURAL MAINTENANCE OF CHROMOSOMES PROTEIN 3"/>
    <property type="match status" value="1"/>
</dbReference>
<dbReference type="GO" id="GO:0030261">
    <property type="term" value="P:chromosome condensation"/>
    <property type="evidence" value="ECO:0007669"/>
    <property type="project" value="InterPro"/>
</dbReference>
<feature type="region of interest" description="Disordered" evidence="8">
    <location>
        <begin position="820"/>
        <end position="850"/>
    </location>
</feature>
<evidence type="ECO:0000256" key="6">
    <source>
        <dbReference type="ARBA" id="ARBA00023125"/>
    </source>
</evidence>
<dbReference type="InterPro" id="IPR024704">
    <property type="entry name" value="SMC"/>
</dbReference>
<dbReference type="GO" id="GO:0003677">
    <property type="term" value="F:DNA binding"/>
    <property type="evidence" value="ECO:0007669"/>
    <property type="project" value="UniProtKB-UniRule"/>
</dbReference>
<dbReference type="Proteomes" id="UP000197153">
    <property type="component" value="Chromosome 1"/>
</dbReference>
<dbReference type="Pfam" id="PF06470">
    <property type="entry name" value="SMC_hinge"/>
    <property type="match status" value="1"/>
</dbReference>
<dbReference type="GO" id="GO:0016887">
    <property type="term" value="F:ATP hydrolysis activity"/>
    <property type="evidence" value="ECO:0007669"/>
    <property type="project" value="InterPro"/>
</dbReference>
<feature type="coiled-coil region" evidence="7">
    <location>
        <begin position="727"/>
        <end position="802"/>
    </location>
</feature>
<dbReference type="SMART" id="SM00968">
    <property type="entry name" value="SMC_hinge"/>
    <property type="match status" value="1"/>
</dbReference>
<evidence type="ECO:0000256" key="1">
    <source>
        <dbReference type="ARBA" id="ARBA00004496"/>
    </source>
</evidence>
<dbReference type="KEGG" id="nao:Y958_02930"/>
<evidence type="ECO:0000256" key="8">
    <source>
        <dbReference type="SAM" id="MobiDB-lite"/>
    </source>
</evidence>
<dbReference type="PIRSF" id="PIRSF005719">
    <property type="entry name" value="SMC"/>
    <property type="match status" value="1"/>
</dbReference>
<feature type="coiled-coil region" evidence="7">
    <location>
        <begin position="286"/>
        <end position="516"/>
    </location>
</feature>
<dbReference type="AlphaFoldDB" id="A0A248JN48"/>
<dbReference type="Gene3D" id="3.40.50.300">
    <property type="entry name" value="P-loop containing nucleotide triphosphate hydrolases"/>
    <property type="match status" value="2"/>
</dbReference>
<keyword evidence="4 7" id="KW-0067">ATP-binding</keyword>
<accession>A0A248JN48</accession>
<dbReference type="GO" id="GO:0007059">
    <property type="term" value="P:chromosome segregation"/>
    <property type="evidence" value="ECO:0007669"/>
    <property type="project" value="UniProtKB-UniRule"/>
</dbReference>
<dbReference type="GO" id="GO:0005694">
    <property type="term" value="C:chromosome"/>
    <property type="evidence" value="ECO:0007669"/>
    <property type="project" value="InterPro"/>
</dbReference>
<keyword evidence="5 7" id="KW-0175">Coiled coil</keyword>
<dbReference type="InterPro" id="IPR036277">
    <property type="entry name" value="SMC_hinge_sf"/>
</dbReference>
<evidence type="ECO:0000256" key="4">
    <source>
        <dbReference type="ARBA" id="ARBA00022840"/>
    </source>
</evidence>
<evidence type="ECO:0000256" key="3">
    <source>
        <dbReference type="ARBA" id="ARBA00022741"/>
    </source>
</evidence>
<dbReference type="InterPro" id="IPR027417">
    <property type="entry name" value="P-loop_NTPase"/>
</dbReference>
<keyword evidence="6 7" id="KW-0238">DNA-binding</keyword>
<protein>
    <recommendedName>
        <fullName evidence="7">Chromosome partition protein Smc</fullName>
    </recommendedName>
</protein>
<evidence type="ECO:0000256" key="2">
    <source>
        <dbReference type="ARBA" id="ARBA00022490"/>
    </source>
</evidence>
<dbReference type="RefSeq" id="WP_088870843.1">
    <property type="nucleotide sequence ID" value="NZ_CP022110.1"/>
</dbReference>